<accession>A0A6G1K7U2</accession>
<dbReference type="InterPro" id="IPR050091">
    <property type="entry name" value="PKS_NRPS_Biosynth_Enz"/>
</dbReference>
<reference evidence="10" key="1">
    <citation type="journal article" date="2020" name="Stud. Mycol.">
        <title>101 Dothideomycetes genomes: a test case for predicting lifestyles and emergence of pathogens.</title>
        <authorList>
            <person name="Haridas S."/>
            <person name="Albert R."/>
            <person name="Binder M."/>
            <person name="Bloem J."/>
            <person name="Labutti K."/>
            <person name="Salamov A."/>
            <person name="Andreopoulos B."/>
            <person name="Baker S."/>
            <person name="Barry K."/>
            <person name="Bills G."/>
            <person name="Bluhm B."/>
            <person name="Cannon C."/>
            <person name="Castanera R."/>
            <person name="Culley D."/>
            <person name="Daum C."/>
            <person name="Ezra D."/>
            <person name="Gonzalez J."/>
            <person name="Henrissat B."/>
            <person name="Kuo A."/>
            <person name="Liang C."/>
            <person name="Lipzen A."/>
            <person name="Lutzoni F."/>
            <person name="Magnuson J."/>
            <person name="Mondo S."/>
            <person name="Nolan M."/>
            <person name="Ohm R."/>
            <person name="Pangilinan J."/>
            <person name="Park H.-J."/>
            <person name="Ramirez L."/>
            <person name="Alfaro M."/>
            <person name="Sun H."/>
            <person name="Tritt A."/>
            <person name="Yoshinaga Y."/>
            <person name="Zwiers L.-H."/>
            <person name="Turgeon B."/>
            <person name="Goodwin S."/>
            <person name="Spatafora J."/>
            <person name="Crous P."/>
            <person name="Grigoriev I."/>
        </authorList>
    </citation>
    <scope>NUCLEOTIDE SEQUENCE</scope>
    <source>
        <strain evidence="10">CBS 279.74</strain>
    </source>
</reference>
<dbReference type="GO" id="GO:0004312">
    <property type="term" value="F:fatty acid synthase activity"/>
    <property type="evidence" value="ECO:0007669"/>
    <property type="project" value="TreeGrafter"/>
</dbReference>
<keyword evidence="1" id="KW-0596">Phosphopantetheine</keyword>
<keyword evidence="3" id="KW-0489">Methyltransferase</keyword>
<dbReference type="InterPro" id="IPR020841">
    <property type="entry name" value="PKS_Beta-ketoAc_synthase_dom"/>
</dbReference>
<dbReference type="InterPro" id="IPR036291">
    <property type="entry name" value="NAD(P)-bd_dom_sf"/>
</dbReference>
<dbReference type="Gene3D" id="3.40.50.150">
    <property type="entry name" value="Vaccinia Virus protein VP39"/>
    <property type="match status" value="1"/>
</dbReference>
<dbReference type="PANTHER" id="PTHR43775:SF20">
    <property type="entry name" value="HYBRID PKS-NRPS SYNTHETASE APDA"/>
    <property type="match status" value="1"/>
</dbReference>
<dbReference type="PROSITE" id="PS52004">
    <property type="entry name" value="KS3_2"/>
    <property type="match status" value="1"/>
</dbReference>
<dbReference type="InterPro" id="IPR057326">
    <property type="entry name" value="KR_dom"/>
</dbReference>
<dbReference type="InterPro" id="IPR049551">
    <property type="entry name" value="PKS_DH_C"/>
</dbReference>
<dbReference type="PROSITE" id="PS52019">
    <property type="entry name" value="PKS_MFAS_DH"/>
    <property type="match status" value="1"/>
</dbReference>
<dbReference type="SMART" id="SM00826">
    <property type="entry name" value="PKS_DH"/>
    <property type="match status" value="1"/>
</dbReference>
<dbReference type="InterPro" id="IPR029063">
    <property type="entry name" value="SAM-dependent_MTases_sf"/>
</dbReference>
<dbReference type="SMART" id="SM00822">
    <property type="entry name" value="PKS_KR"/>
    <property type="match status" value="1"/>
</dbReference>
<dbReference type="Pfam" id="PF21089">
    <property type="entry name" value="PKS_DH_N"/>
    <property type="match status" value="1"/>
</dbReference>
<dbReference type="Gene3D" id="3.10.129.110">
    <property type="entry name" value="Polyketide synthase dehydratase"/>
    <property type="match status" value="1"/>
</dbReference>
<dbReference type="OrthoDB" id="329835at2759"/>
<keyword evidence="2" id="KW-0597">Phosphoprotein</keyword>
<dbReference type="InterPro" id="IPR013968">
    <property type="entry name" value="PKS_KR"/>
</dbReference>
<dbReference type="SUPFAM" id="SSF53901">
    <property type="entry name" value="Thiolase-like"/>
    <property type="match status" value="1"/>
</dbReference>
<feature type="domain" description="Ketosynthase family 3 (KS3)" evidence="8">
    <location>
        <begin position="6"/>
        <end position="441"/>
    </location>
</feature>
<sequence length="2537" mass="280827">MDDDTPPPVAIIGSACRFPGRAACPSELWKLLQNPRDLLQTVPSNRFHWEGFHRPDGQNGGRRTKEGYFLDENIRAFDPEFFHILPTEAETIDPQHRILLENVYEAMESAGLTLEELRGTDTGVYVGMMDRAYYENACLDVDACGGHILSTGTSRAMAANRVSYTFDFRGPSMTIDTACSSSMMAVHLAVSSLRQKESTIAFACGAQLHLNPTSFKGLTKMNMISPDGRSKMFDESADGYGRGEGVGVVCLKLLDEALKDGDHIECIIRETGTNQDGHTKGITLPSANAQAELIRKTYKSAGLDPTDPATRPHFFEAHGTGTLVGDPLEAQAIEQAFFPPDKEYADDDVVYVGSIKSIIGHLEGTAGLAGLLRASLAVQYGIMPPNLLFNRMNLKVAPYTKHIRLVTATQPWPAIPQRCPRRASVNSFGFGGSNTHVIIESYENPRLQVAGVQSHGTALLPPITPFTLSALSETSLLSTMEVYVQYLEDQKGELSLRDLAWTLQYRRSQFSYSYAVAANTRDELVDKLKYAVKVHKEKPGTFIRRLESAQARIMGIFTGQGSQWATMGKELIECSSYAREILEKLDASLASLPEPDRPSWKLVEEIMIAGKKSRVDEAVVSQPLTTAIHILMVDLMRIAGVKLDAVIGHSSGEIGATYAAGLVRAEDAIRIAYYRGLHSHLVVGNDGQRGAMAAAFMTAAQAKDLCGSPEFQNRIVPAAYNSPSIVTLSGDEDAIDEACEKLSTKNIITRKLKVDRAYHSHHMRACAGPYLQYLEQCNLLPGVPSDGSPIWFSSVNPGDRNIPQTGLPASYWVDNMTNPVQFSQAVSEAISERGTPELFIEFGPHPSLETPVRQIAPDQNFHYIGLLRRGFNAITSVSEALGIIWGKFGKNAIDLASFDKIMLNGPEPKFLKDLPTYSWDHSKDYWWESRLLRKHYGAKVPPTELLGAEVSMSASHEMKWRQFLNPSHSSWMLDHKLNGTAVLPGAAYIAMATTAAQRVCSEQSLKMIEILDLRFKLSITFPDERTAIETVLTVFNITRTTDSVKADFFIDFCIQQKTDELMTAARGRFNVQLGVDNDDTHSYILPELLQSDLNEVNPDVFYEWASRAGYGYTGPFQCITSLKRRRDFSIGELAFTPSETLFHPAVLDGLFQACIVADAFPGDSAMPKFNVPSYVRSVKIFPSRWEEISLSSQSLNFNIAVTGISEFGGVLYSTTSQGIAIQMQGFTTAPFQLTTVKDDVSMYAEVVWTPCNPGSLLLEESVVANLEQQRELATACERVALFYLRQLNDIVSYGLDSSRADQAMQYLMRFARLVLTEVRLGLQPSYLRTDWLDDTQADIAALVKHHSASIDLQLLDKIGKAYPLIIYSDMQALATLLEDDALNRLYRVGIGFPETISQLGSFFRALSRRSPNMRILEVGAGTGSVTGTILEASSCSAYTFTDVSPGFLGPAKEMFKRYANKMSFQVFDMEKDTSQQGLHDRSFEVIVAANVLHASADVEGVLSRIRPLLRPGGYLVCMDLSATKQLKNTVIMGGLIGWWLRNSNLKSWSPALTESEWDTSLRRTGFSGVDAITPTSKEMLCPYRVFCSQAVDDRVFALREPLSPRPRQNEHSLLIIDSSSIDHTSLVDSITDQLLPFFQRISVLHKWEDIGDSFHIPYAVLSMVELDEPMFREMSATKWTALQKIFGEATDVLWVTSEARSPKALGSAYANMTIGLARSVRHELGHLRLGMLDFDELNSVTAVSLSKAMLRWYMLGQWALEGVLDDYVFGQEQEMAIDNGAILVPSIVHATKQTARYNSGHRNIVREVDPHTQSVELYYETHGKQFILRDLPIPHTIEKDRATIKMLHSTFYAMKFKDLGYFHLGLGVQNNVTQVIVILSESVSSIVHVPDNAIYRFTPSIRSGKHYLHAVAANLIADRILDTARSGGNLLVLAADPLLMSLLQAKAAQKKKVVIFITGDPEFEQGRAVYVHPHSLDITVQKRIPPGTSVFFNLSTRREDEELFQRIAVMYRDSDIKIKSVNTMFRKWSSGSGRLQVSRIKKMRQHIQEILALSSSLVYDAVEVHTMSPKDVIKPDQNPSSLAIVDWTSDTRLPVTVQPATQVVTFSPAKTYLVIGSSDVAQSICEWLVEHGAKYVVIGSRTPSAKITSWAQTFASKGALVNVRTVDVTSASSVSDMLASVKSGLGFDSTPMPPIGGLFHLGLVLKDALFSKMRFEDLQAVTDVKAKGSHNLHYELLNEKLDFFVMTSSISYLFGNPGQCNYAAANAFMVGLAHYRRNIGLPASVVDLGRVEGIGYMTRQVSDKQTGVYSTDLQNQMLYPISERDIHEIFAEAVLASPADSGISPEIITGVRDIDPALVPHIPWGTNPRFANLINEGSHCTDKSCKPRRSVREELREEIAAAEVSSSSSSSAPSAQDKVFNIIRTNLVKHLSVLLQFEGIDDKRNLLDMGMDSLVASDIQSWAKKELSVDVPHAVIFGDVNVVDIASFITSHLDTRWVCVQQQKKLVAWCVDGTLLVAVAIVVVVTDHRSSQTHFIE</sequence>
<name>A0A6G1K7U2_9PLEO</name>
<dbReference type="InterPro" id="IPR049552">
    <property type="entry name" value="PKS_DH_N"/>
</dbReference>
<protein>
    <submittedName>
        <fullName evidence="10">Uncharacterized protein</fullName>
    </submittedName>
</protein>
<dbReference type="Pfam" id="PF22621">
    <property type="entry name" value="CurL-like_PKS_C"/>
    <property type="match status" value="1"/>
</dbReference>
<dbReference type="EMBL" id="MU005771">
    <property type="protein sequence ID" value="KAF2708693.1"/>
    <property type="molecule type" value="Genomic_DNA"/>
</dbReference>
<dbReference type="Pfam" id="PF08659">
    <property type="entry name" value="KR"/>
    <property type="match status" value="1"/>
</dbReference>
<dbReference type="CDD" id="cd05274">
    <property type="entry name" value="KR_FAS_SDR_x"/>
    <property type="match status" value="1"/>
</dbReference>
<evidence type="ECO:0000259" key="8">
    <source>
        <dbReference type="PROSITE" id="PS52004"/>
    </source>
</evidence>
<dbReference type="GO" id="GO:0006633">
    <property type="term" value="P:fatty acid biosynthetic process"/>
    <property type="evidence" value="ECO:0007669"/>
    <property type="project" value="InterPro"/>
</dbReference>
<dbReference type="SUPFAM" id="SSF52151">
    <property type="entry name" value="FabD/lysophospholipase-like"/>
    <property type="match status" value="1"/>
</dbReference>
<dbReference type="InterPro" id="IPR018201">
    <property type="entry name" value="Ketoacyl_synth_AS"/>
</dbReference>
<dbReference type="Proteomes" id="UP000799428">
    <property type="component" value="Unassembled WGS sequence"/>
</dbReference>
<evidence type="ECO:0000256" key="4">
    <source>
        <dbReference type="ARBA" id="ARBA00022679"/>
    </source>
</evidence>
<dbReference type="Pfam" id="PF00550">
    <property type="entry name" value="PP-binding"/>
    <property type="match status" value="1"/>
</dbReference>
<dbReference type="GO" id="GO:0044550">
    <property type="term" value="P:secondary metabolite biosynthetic process"/>
    <property type="evidence" value="ECO:0007669"/>
    <property type="project" value="TreeGrafter"/>
</dbReference>
<dbReference type="Gene3D" id="3.40.366.10">
    <property type="entry name" value="Malonyl-Coenzyme A Acyl Carrier Protein, domain 2"/>
    <property type="match status" value="1"/>
</dbReference>
<dbReference type="SUPFAM" id="SSF51735">
    <property type="entry name" value="NAD(P)-binding Rossmann-fold domains"/>
    <property type="match status" value="1"/>
</dbReference>
<dbReference type="InterPro" id="IPR001227">
    <property type="entry name" value="Ac_transferase_dom_sf"/>
</dbReference>
<dbReference type="SUPFAM" id="SSF55048">
    <property type="entry name" value="Probable ACP-binding domain of malonyl-CoA ACP transacylase"/>
    <property type="match status" value="1"/>
</dbReference>
<dbReference type="InterPro" id="IPR016036">
    <property type="entry name" value="Malonyl_transacylase_ACP-bd"/>
</dbReference>
<dbReference type="CDD" id="cd02440">
    <property type="entry name" value="AdoMet_MTases"/>
    <property type="match status" value="1"/>
</dbReference>
<keyword evidence="11" id="KW-1185">Reference proteome</keyword>
<dbReference type="PANTHER" id="PTHR43775">
    <property type="entry name" value="FATTY ACID SYNTHASE"/>
    <property type="match status" value="1"/>
</dbReference>
<gene>
    <name evidence="10" type="ORF">K504DRAFT_491370</name>
</gene>
<dbReference type="InterPro" id="IPR016039">
    <property type="entry name" value="Thiolase-like"/>
</dbReference>
<feature type="region of interest" description="N-terminal hotdog fold" evidence="6">
    <location>
        <begin position="943"/>
        <end position="1076"/>
    </location>
</feature>
<dbReference type="InterPro" id="IPR014031">
    <property type="entry name" value="Ketoacyl_synth_C"/>
</dbReference>
<dbReference type="InterPro" id="IPR013217">
    <property type="entry name" value="Methyltransf_12"/>
</dbReference>
<dbReference type="Pfam" id="PF08242">
    <property type="entry name" value="Methyltransf_12"/>
    <property type="match status" value="1"/>
</dbReference>
<evidence type="ECO:0000256" key="6">
    <source>
        <dbReference type="PROSITE-ProRule" id="PRU01363"/>
    </source>
</evidence>
<dbReference type="GO" id="GO:0008168">
    <property type="term" value="F:methyltransferase activity"/>
    <property type="evidence" value="ECO:0007669"/>
    <property type="project" value="UniProtKB-KW"/>
</dbReference>
<feature type="active site" description="Proton donor; for dehydratase activity" evidence="6">
    <location>
        <position position="1148"/>
    </location>
</feature>
<dbReference type="PROSITE" id="PS00606">
    <property type="entry name" value="KS3_1"/>
    <property type="match status" value="1"/>
</dbReference>
<organism evidence="10 11">
    <name type="scientific">Pleomassaria siparia CBS 279.74</name>
    <dbReference type="NCBI Taxonomy" id="1314801"/>
    <lineage>
        <taxon>Eukaryota</taxon>
        <taxon>Fungi</taxon>
        <taxon>Dikarya</taxon>
        <taxon>Ascomycota</taxon>
        <taxon>Pezizomycotina</taxon>
        <taxon>Dothideomycetes</taxon>
        <taxon>Pleosporomycetidae</taxon>
        <taxon>Pleosporales</taxon>
        <taxon>Pleomassariaceae</taxon>
        <taxon>Pleomassaria</taxon>
    </lineage>
</organism>
<dbReference type="InterPro" id="IPR016035">
    <property type="entry name" value="Acyl_Trfase/lysoPLipase"/>
</dbReference>
<evidence type="ECO:0000256" key="3">
    <source>
        <dbReference type="ARBA" id="ARBA00022603"/>
    </source>
</evidence>
<dbReference type="InterPro" id="IPR049900">
    <property type="entry name" value="PKS_mFAS_DH"/>
</dbReference>
<dbReference type="InterPro" id="IPR036736">
    <property type="entry name" value="ACP-like_sf"/>
</dbReference>
<keyword evidence="5" id="KW-0511">Multifunctional enzyme</keyword>
<proteinExistence type="predicted"/>
<evidence type="ECO:0000256" key="5">
    <source>
        <dbReference type="ARBA" id="ARBA00023268"/>
    </source>
</evidence>
<dbReference type="PROSITE" id="PS50075">
    <property type="entry name" value="CARRIER"/>
    <property type="match status" value="1"/>
</dbReference>
<dbReference type="InterPro" id="IPR020807">
    <property type="entry name" value="PKS_DH"/>
</dbReference>
<feature type="region of interest" description="C-terminal hotdog fold" evidence="6">
    <location>
        <begin position="1093"/>
        <end position="1237"/>
    </location>
</feature>
<dbReference type="Pfam" id="PF00698">
    <property type="entry name" value="Acyl_transf_1"/>
    <property type="match status" value="1"/>
</dbReference>
<dbReference type="Pfam" id="PF00109">
    <property type="entry name" value="ketoacyl-synt"/>
    <property type="match status" value="1"/>
</dbReference>
<evidence type="ECO:0000256" key="1">
    <source>
        <dbReference type="ARBA" id="ARBA00022450"/>
    </source>
</evidence>
<dbReference type="SMART" id="SM00823">
    <property type="entry name" value="PKS_PP"/>
    <property type="match status" value="1"/>
</dbReference>
<dbReference type="SMART" id="SM00825">
    <property type="entry name" value="PKS_KS"/>
    <property type="match status" value="1"/>
</dbReference>
<dbReference type="CDD" id="cd00833">
    <property type="entry name" value="PKS"/>
    <property type="match status" value="1"/>
</dbReference>
<evidence type="ECO:0000313" key="10">
    <source>
        <dbReference type="EMBL" id="KAF2708693.1"/>
    </source>
</evidence>
<dbReference type="GO" id="GO:0032259">
    <property type="term" value="P:methylation"/>
    <property type="evidence" value="ECO:0007669"/>
    <property type="project" value="UniProtKB-KW"/>
</dbReference>
<dbReference type="InterPro" id="IPR014030">
    <property type="entry name" value="Ketoacyl_synth_N"/>
</dbReference>
<dbReference type="Gene3D" id="1.10.1200.10">
    <property type="entry name" value="ACP-like"/>
    <property type="match status" value="1"/>
</dbReference>
<dbReference type="InterPro" id="IPR020806">
    <property type="entry name" value="PKS_PP-bd"/>
</dbReference>
<feature type="domain" description="PKS/mFAS DH" evidence="9">
    <location>
        <begin position="943"/>
        <end position="1237"/>
    </location>
</feature>
<dbReference type="InterPro" id="IPR042104">
    <property type="entry name" value="PKS_dehydratase_sf"/>
</dbReference>
<dbReference type="SMART" id="SM00827">
    <property type="entry name" value="PKS_AT"/>
    <property type="match status" value="1"/>
</dbReference>
<dbReference type="Pfam" id="PF14765">
    <property type="entry name" value="PS-DH"/>
    <property type="match status" value="1"/>
</dbReference>
<feature type="domain" description="Carrier" evidence="7">
    <location>
        <begin position="2417"/>
        <end position="2493"/>
    </location>
</feature>
<dbReference type="Gene3D" id="3.40.47.10">
    <property type="match status" value="1"/>
</dbReference>
<dbReference type="InterPro" id="IPR009081">
    <property type="entry name" value="PP-bd_ACP"/>
</dbReference>
<evidence type="ECO:0000259" key="9">
    <source>
        <dbReference type="PROSITE" id="PS52019"/>
    </source>
</evidence>
<evidence type="ECO:0000313" key="11">
    <source>
        <dbReference type="Proteomes" id="UP000799428"/>
    </source>
</evidence>
<dbReference type="Gene3D" id="3.40.50.720">
    <property type="entry name" value="NAD(P)-binding Rossmann-like Domain"/>
    <property type="match status" value="1"/>
</dbReference>
<dbReference type="GO" id="GO:0031177">
    <property type="term" value="F:phosphopantetheine binding"/>
    <property type="evidence" value="ECO:0007669"/>
    <property type="project" value="InterPro"/>
</dbReference>
<evidence type="ECO:0000259" key="7">
    <source>
        <dbReference type="PROSITE" id="PS50075"/>
    </source>
</evidence>
<keyword evidence="4" id="KW-0808">Transferase</keyword>
<dbReference type="GO" id="GO:0004315">
    <property type="term" value="F:3-oxoacyl-[acyl-carrier-protein] synthase activity"/>
    <property type="evidence" value="ECO:0007669"/>
    <property type="project" value="InterPro"/>
</dbReference>
<dbReference type="InterPro" id="IPR014043">
    <property type="entry name" value="Acyl_transferase_dom"/>
</dbReference>
<dbReference type="SUPFAM" id="SSF47336">
    <property type="entry name" value="ACP-like"/>
    <property type="match status" value="1"/>
</dbReference>
<evidence type="ECO:0000256" key="2">
    <source>
        <dbReference type="ARBA" id="ARBA00022553"/>
    </source>
</evidence>
<dbReference type="Pfam" id="PF02801">
    <property type="entry name" value="Ketoacyl-synt_C"/>
    <property type="match status" value="1"/>
</dbReference>
<feature type="active site" description="Proton acceptor; for dehydratase activity" evidence="6">
    <location>
        <position position="975"/>
    </location>
</feature>
<dbReference type="SUPFAM" id="SSF53335">
    <property type="entry name" value="S-adenosyl-L-methionine-dependent methyltransferases"/>
    <property type="match status" value="1"/>
</dbReference>